<evidence type="ECO:0000313" key="1">
    <source>
        <dbReference type="EMBL" id="MXN16596.1"/>
    </source>
</evidence>
<sequence length="162" mass="17480">MSLSDRRKFLALLAATPLAACGFTPVYGPGGAGERLLNKVELPEPNSRDSYLLIRELEQRLGRPGSADYKLTLKLKATEGKQAISSDDVTTRFHVLGRLDYVLTRTEDDSRVGAGTVTGFTSYSATGTTAATESAREDAHERLMVILTDSLTSRLFADLGPA</sequence>
<dbReference type="InterPro" id="IPR007485">
    <property type="entry name" value="LPS_assembly_LptE"/>
</dbReference>
<keyword evidence="2" id="KW-1185">Reference proteome</keyword>
<dbReference type="RefSeq" id="WP_160891121.1">
    <property type="nucleotide sequence ID" value="NZ_WUMU01000001.1"/>
</dbReference>
<comment type="caution">
    <text evidence="1">The sequence shown here is derived from an EMBL/GenBank/DDBJ whole genome shotgun (WGS) entry which is preliminary data.</text>
</comment>
<dbReference type="Proteomes" id="UP000477911">
    <property type="component" value="Unassembled WGS sequence"/>
</dbReference>
<organism evidence="1 2">
    <name type="scientific">Pseudooceanicola albus</name>
    <dbReference type="NCBI Taxonomy" id="2692189"/>
    <lineage>
        <taxon>Bacteria</taxon>
        <taxon>Pseudomonadati</taxon>
        <taxon>Pseudomonadota</taxon>
        <taxon>Alphaproteobacteria</taxon>
        <taxon>Rhodobacterales</taxon>
        <taxon>Paracoccaceae</taxon>
        <taxon>Pseudooceanicola</taxon>
    </lineage>
</organism>
<gene>
    <name evidence="1" type="ORF">GR170_02010</name>
</gene>
<accession>A0A6L7FZ99</accession>
<evidence type="ECO:0008006" key="3">
    <source>
        <dbReference type="Google" id="ProtNLM"/>
    </source>
</evidence>
<reference evidence="1 2" key="1">
    <citation type="submission" date="2019-12" db="EMBL/GenBank/DDBJ databases">
        <authorList>
            <person name="Li M."/>
        </authorList>
    </citation>
    <scope>NUCLEOTIDE SEQUENCE [LARGE SCALE GENOMIC DNA]</scope>
    <source>
        <strain evidence="1 2">GBMRC 2024</strain>
    </source>
</reference>
<proteinExistence type="predicted"/>
<dbReference type="EMBL" id="WUMU01000001">
    <property type="protein sequence ID" value="MXN16596.1"/>
    <property type="molecule type" value="Genomic_DNA"/>
</dbReference>
<protein>
    <recommendedName>
        <fullName evidence="3">LPS-assembly lipoprotein</fullName>
    </recommendedName>
</protein>
<dbReference type="AlphaFoldDB" id="A0A6L7FZ99"/>
<name>A0A6L7FZ99_9RHOB</name>
<evidence type="ECO:0000313" key="2">
    <source>
        <dbReference type="Proteomes" id="UP000477911"/>
    </source>
</evidence>
<dbReference type="Pfam" id="PF04390">
    <property type="entry name" value="LptE"/>
    <property type="match status" value="1"/>
</dbReference>
<dbReference type="Gene3D" id="3.30.160.150">
    <property type="entry name" value="Lipoprotein like domain"/>
    <property type="match status" value="1"/>
</dbReference>